<gene>
    <name evidence="1" type="ORF">SPIL2461_LOCUS8310</name>
</gene>
<reference evidence="1" key="1">
    <citation type="submission" date="2021-02" db="EMBL/GenBank/DDBJ databases">
        <authorList>
            <person name="Dougan E. K."/>
            <person name="Rhodes N."/>
            <person name="Thang M."/>
            <person name="Chan C."/>
        </authorList>
    </citation>
    <scope>NUCLEOTIDE SEQUENCE</scope>
</reference>
<dbReference type="OrthoDB" id="446918at2759"/>
<dbReference type="EMBL" id="CAJNIZ010013509">
    <property type="protein sequence ID" value="CAE7350267.1"/>
    <property type="molecule type" value="Genomic_DNA"/>
</dbReference>
<proteinExistence type="predicted"/>
<evidence type="ECO:0008006" key="3">
    <source>
        <dbReference type="Google" id="ProtNLM"/>
    </source>
</evidence>
<evidence type="ECO:0000313" key="2">
    <source>
        <dbReference type="Proteomes" id="UP000649617"/>
    </source>
</evidence>
<organism evidence="1 2">
    <name type="scientific">Symbiodinium pilosum</name>
    <name type="common">Dinoflagellate</name>
    <dbReference type="NCBI Taxonomy" id="2952"/>
    <lineage>
        <taxon>Eukaryota</taxon>
        <taxon>Sar</taxon>
        <taxon>Alveolata</taxon>
        <taxon>Dinophyceae</taxon>
        <taxon>Suessiales</taxon>
        <taxon>Symbiodiniaceae</taxon>
        <taxon>Symbiodinium</taxon>
    </lineage>
</organism>
<accession>A0A812PDS7</accession>
<sequence length="369" mass="41251">MSDPTAAWRRAFGSRRAGTLKNRPVAWEAFLRWLEQAEATARPSGPGIVLQHFQERFEGGTLYKTTSNSFLGSLFLLEQVGQVLPADRLSSDTLITEAVKSWSTELETYAPAVRQAPMFSIAILLALEITLVRTGTPPRLRFGCFMLLIMVWSALRRDDLQSIDPSSLSLSQLGLKFTLRRTKTSGPGKKLGALQGFILRAVSLSGYDWVAAAWGVLRSDDFNWPRDFLCVHLDENWAVASHASRSLKGSLHWLEQFFGSCTPRSIKGNGAFRRPHTWFRVKPWRSGRAIRQGMSYLHLQLRLAQVIHQAQSAICTSLLEGKPKPGYIEEELLQELNEFGVARGLTNGLLIRAHSVLEASSTSQPSRCR</sequence>
<dbReference type="Proteomes" id="UP000649617">
    <property type="component" value="Unassembled WGS sequence"/>
</dbReference>
<protein>
    <recommendedName>
        <fullName evidence="3">Tyr recombinase domain-containing protein</fullName>
    </recommendedName>
</protein>
<name>A0A812PDS7_SYMPI</name>
<keyword evidence="2" id="KW-1185">Reference proteome</keyword>
<dbReference type="AlphaFoldDB" id="A0A812PDS7"/>
<evidence type="ECO:0000313" key="1">
    <source>
        <dbReference type="EMBL" id="CAE7350267.1"/>
    </source>
</evidence>
<comment type="caution">
    <text evidence="1">The sequence shown here is derived from an EMBL/GenBank/DDBJ whole genome shotgun (WGS) entry which is preliminary data.</text>
</comment>